<dbReference type="Gene3D" id="1.10.1740.10">
    <property type="match status" value="1"/>
</dbReference>
<dbReference type="InterPro" id="IPR013324">
    <property type="entry name" value="RNA_pol_sigma_r3/r4-like"/>
</dbReference>
<dbReference type="EMBL" id="RPDH01000002">
    <property type="protein sequence ID" value="RPE08851.1"/>
    <property type="molecule type" value="Genomic_DNA"/>
</dbReference>
<dbReference type="NCBIfam" id="TIGR02937">
    <property type="entry name" value="sigma70-ECF"/>
    <property type="match status" value="1"/>
</dbReference>
<evidence type="ECO:0000256" key="4">
    <source>
        <dbReference type="ARBA" id="ARBA00023015"/>
    </source>
</evidence>
<dbReference type="PROSITE" id="PS00260">
    <property type="entry name" value="GLUCAGON"/>
    <property type="match status" value="1"/>
</dbReference>
<reference evidence="8 9" key="1">
    <citation type="submission" date="2018-11" db="EMBL/GenBank/DDBJ databases">
        <title>Chitinophaga lutea sp.nov., isolate from arsenic contaminated soil.</title>
        <authorList>
            <person name="Zong Y."/>
        </authorList>
    </citation>
    <scope>NUCLEOTIDE SEQUENCE [LARGE SCALE GENOMIC DNA]</scope>
    <source>
        <strain evidence="8 9">ZY74</strain>
    </source>
</reference>
<dbReference type="InterPro" id="IPR036388">
    <property type="entry name" value="WH-like_DNA-bd_sf"/>
</dbReference>
<dbReference type="InterPro" id="IPR007627">
    <property type="entry name" value="RNA_pol_sigma70_r2"/>
</dbReference>
<dbReference type="SUPFAM" id="SSF88659">
    <property type="entry name" value="Sigma3 and sigma4 domains of RNA polymerase sigma factors"/>
    <property type="match status" value="1"/>
</dbReference>
<gene>
    <name evidence="8" type="ORF">EGT74_17655</name>
</gene>
<comment type="subcellular location">
    <subcellularLocation>
        <location evidence="1">Secreted</location>
    </subcellularLocation>
</comment>
<evidence type="ECO:0000256" key="5">
    <source>
        <dbReference type="ARBA" id="ARBA00023082"/>
    </source>
</evidence>
<keyword evidence="3" id="KW-0964">Secreted</keyword>
<dbReference type="Pfam" id="PF04542">
    <property type="entry name" value="Sigma70_r2"/>
    <property type="match status" value="1"/>
</dbReference>
<evidence type="ECO:0000256" key="1">
    <source>
        <dbReference type="ARBA" id="ARBA00004613"/>
    </source>
</evidence>
<keyword evidence="9" id="KW-1185">Reference proteome</keyword>
<dbReference type="CDD" id="cd06171">
    <property type="entry name" value="Sigma70_r4"/>
    <property type="match status" value="1"/>
</dbReference>
<evidence type="ECO:0000313" key="9">
    <source>
        <dbReference type="Proteomes" id="UP000278351"/>
    </source>
</evidence>
<organism evidence="8 9">
    <name type="scientific">Chitinophaga lutea</name>
    <dbReference type="NCBI Taxonomy" id="2488634"/>
    <lineage>
        <taxon>Bacteria</taxon>
        <taxon>Pseudomonadati</taxon>
        <taxon>Bacteroidota</taxon>
        <taxon>Chitinophagia</taxon>
        <taxon>Chitinophagales</taxon>
        <taxon>Chitinophagaceae</taxon>
        <taxon>Chitinophaga</taxon>
    </lineage>
</organism>
<dbReference type="InterPro" id="IPR000532">
    <property type="entry name" value="Glucagon_GIP_secretin_VIP"/>
</dbReference>
<dbReference type="OrthoDB" id="764619at2"/>
<keyword evidence="4" id="KW-0805">Transcription regulation</keyword>
<dbReference type="GO" id="GO:0003677">
    <property type="term" value="F:DNA binding"/>
    <property type="evidence" value="ECO:0007669"/>
    <property type="project" value="InterPro"/>
</dbReference>
<dbReference type="Pfam" id="PF08281">
    <property type="entry name" value="Sigma70_r4_2"/>
    <property type="match status" value="1"/>
</dbReference>
<dbReference type="PANTHER" id="PTHR43133:SF46">
    <property type="entry name" value="RNA POLYMERASE SIGMA-70 FACTOR ECF SUBFAMILY"/>
    <property type="match status" value="1"/>
</dbReference>
<dbReference type="InterPro" id="IPR014284">
    <property type="entry name" value="RNA_pol_sigma-70_dom"/>
</dbReference>
<dbReference type="PANTHER" id="PTHR43133">
    <property type="entry name" value="RNA POLYMERASE ECF-TYPE SIGMA FACTO"/>
    <property type="match status" value="1"/>
</dbReference>
<dbReference type="SUPFAM" id="SSF88946">
    <property type="entry name" value="Sigma2 domain of RNA polymerase sigma factors"/>
    <property type="match status" value="1"/>
</dbReference>
<dbReference type="AlphaFoldDB" id="A0A3N4PUW1"/>
<dbReference type="GO" id="GO:0006352">
    <property type="term" value="P:DNA-templated transcription initiation"/>
    <property type="evidence" value="ECO:0007669"/>
    <property type="project" value="InterPro"/>
</dbReference>
<dbReference type="Proteomes" id="UP000278351">
    <property type="component" value="Unassembled WGS sequence"/>
</dbReference>
<keyword evidence="6" id="KW-0804">Transcription</keyword>
<dbReference type="InterPro" id="IPR013249">
    <property type="entry name" value="RNA_pol_sigma70_r4_t2"/>
</dbReference>
<name>A0A3N4PUW1_9BACT</name>
<evidence type="ECO:0000256" key="2">
    <source>
        <dbReference type="ARBA" id="ARBA00010641"/>
    </source>
</evidence>
<comment type="caution">
    <text evidence="8">The sequence shown here is derived from an EMBL/GenBank/DDBJ whole genome shotgun (WGS) entry which is preliminary data.</text>
</comment>
<dbReference type="Gene3D" id="1.10.10.10">
    <property type="entry name" value="Winged helix-like DNA-binding domain superfamily/Winged helix DNA-binding domain"/>
    <property type="match status" value="1"/>
</dbReference>
<evidence type="ECO:0000256" key="6">
    <source>
        <dbReference type="ARBA" id="ARBA00023163"/>
    </source>
</evidence>
<proteinExistence type="inferred from homology"/>
<dbReference type="InterPro" id="IPR013325">
    <property type="entry name" value="RNA_pol_sigma_r2"/>
</dbReference>
<protein>
    <submittedName>
        <fullName evidence="8">Sigma-70 family RNA polymerase sigma factor</fullName>
    </submittedName>
</protein>
<dbReference type="GO" id="GO:0005179">
    <property type="term" value="F:hormone activity"/>
    <property type="evidence" value="ECO:0007669"/>
    <property type="project" value="InterPro"/>
</dbReference>
<comment type="similarity">
    <text evidence="2">Belongs to the sigma-70 factor family. ECF subfamily.</text>
</comment>
<dbReference type="GO" id="GO:0016987">
    <property type="term" value="F:sigma factor activity"/>
    <property type="evidence" value="ECO:0007669"/>
    <property type="project" value="UniProtKB-KW"/>
</dbReference>
<keyword evidence="5" id="KW-0731">Sigma factor</keyword>
<dbReference type="GO" id="GO:0005576">
    <property type="term" value="C:extracellular region"/>
    <property type="evidence" value="ECO:0007669"/>
    <property type="project" value="UniProtKB-SubCell"/>
</dbReference>
<evidence type="ECO:0000259" key="7">
    <source>
        <dbReference type="PROSITE" id="PS00260"/>
    </source>
</evidence>
<dbReference type="InterPro" id="IPR039425">
    <property type="entry name" value="RNA_pol_sigma-70-like"/>
</dbReference>
<accession>A0A3N4PUW1</accession>
<evidence type="ECO:0000256" key="3">
    <source>
        <dbReference type="ARBA" id="ARBA00022525"/>
    </source>
</evidence>
<evidence type="ECO:0000313" key="8">
    <source>
        <dbReference type="EMBL" id="RPE08851.1"/>
    </source>
</evidence>
<sequence length="195" mass="22597">MAYTTLSDKELLTLLAGNDNQAFETLYRRHADALYQAAYRKLPVPHLVEDLLQEVFANLYRKRAELGDIDNIKAYLYNALRYRILNELRNSLLHAEHHRKLPADTAAEAVIRYDLQQLEKRFAGALEQLTERSREIFLLSRRDHLSYKEIADRLGISVKAVEKHMSRSLQVMRHELKDYGLSGVACLAVAQYLLQ</sequence>
<feature type="domain" description="Glucagon / GIP / secretin / VIP family" evidence="7">
    <location>
        <begin position="30"/>
        <end position="52"/>
    </location>
</feature>
<dbReference type="RefSeq" id="WP_123847848.1">
    <property type="nucleotide sequence ID" value="NZ_RPDH01000002.1"/>
</dbReference>